<proteinExistence type="predicted"/>
<evidence type="ECO:0000313" key="1">
    <source>
        <dbReference type="EMBL" id="AGB20223.1"/>
    </source>
</evidence>
<gene>
    <name evidence="1" type="ORF">Thethe_02658</name>
</gene>
<dbReference type="Proteomes" id="UP000010845">
    <property type="component" value="Chromosome"/>
</dbReference>
<dbReference type="AlphaFoldDB" id="L0IMW7"/>
<dbReference type="EMBL" id="CP003066">
    <property type="protein sequence ID" value="AGB20223.1"/>
    <property type="molecule type" value="Genomic_DNA"/>
</dbReference>
<organism evidence="1 2">
    <name type="scientific">Thermoanaerobacterium thermosaccharolyticum M0795</name>
    <dbReference type="NCBI Taxonomy" id="698948"/>
    <lineage>
        <taxon>Bacteria</taxon>
        <taxon>Bacillati</taxon>
        <taxon>Bacillota</taxon>
        <taxon>Clostridia</taxon>
        <taxon>Thermoanaerobacterales</taxon>
        <taxon>Thermoanaerobacteraceae</taxon>
        <taxon>Thermoanaerobacterium</taxon>
    </lineage>
</organism>
<dbReference type="PATRIC" id="fig|698948.3.peg.2645"/>
<dbReference type="KEGG" id="tto:Thethe_02658"/>
<reference evidence="1 2" key="1">
    <citation type="submission" date="2012-03" db="EMBL/GenBank/DDBJ databases">
        <title>Complete sequence of chromosome of Thermoanaerobacterium thermosaccharolyticum M0795.</title>
        <authorList>
            <consortium name="US DOE Joint Genome Institute"/>
            <person name="Lucas S."/>
            <person name="Han J."/>
            <person name="Lapidus A."/>
            <person name="Cheng J.-F."/>
            <person name="Goodwin L."/>
            <person name="Pitluck S."/>
            <person name="Peters L."/>
            <person name="Teshima H."/>
            <person name="Detter J.C."/>
            <person name="Han C."/>
            <person name="Tapia R."/>
            <person name="Land M."/>
            <person name="Hauser L."/>
            <person name="Kyrpides N."/>
            <person name="Ivanova N."/>
            <person name="Pagani I."/>
            <person name="Feinberg L."/>
            <person name="Folden J."/>
            <person name="Hogsett D."/>
            <person name="Shaw J."/>
            <person name="Woyke T."/>
        </authorList>
    </citation>
    <scope>NUCLEOTIDE SEQUENCE [LARGE SCALE GENOMIC DNA]</scope>
    <source>
        <strain evidence="1 2">M0795</strain>
    </source>
</reference>
<accession>L0IMW7</accession>
<protein>
    <submittedName>
        <fullName evidence="1">Uncharacterized protein</fullName>
    </submittedName>
</protein>
<dbReference type="RefSeq" id="WP_015312648.1">
    <property type="nucleotide sequence ID" value="NC_019970.1"/>
</dbReference>
<evidence type="ECO:0000313" key="2">
    <source>
        <dbReference type="Proteomes" id="UP000010845"/>
    </source>
</evidence>
<sequence>MALDLLYIYQVEEKNEEPSNRYIVITASKEEAIELVEKDCNRQELLEWSVEKIGIATNHYNCSVILMERYLKLMSALDILHGHTIKNQLHCWELKCIAKRVFIWMKR</sequence>
<dbReference type="HOGENOM" id="CLU_2208833_0_0_9"/>
<name>L0IMW7_THETR</name>